<protein>
    <submittedName>
        <fullName evidence="1">Uncharacterized protein</fullName>
    </submittedName>
</protein>
<evidence type="ECO:0000313" key="1">
    <source>
        <dbReference type="EMBL" id="GAA1668084.1"/>
    </source>
</evidence>
<proteinExistence type="predicted"/>
<organism evidence="1 2">
    <name type="scientific">Kribbella yunnanensis</name>
    <dbReference type="NCBI Taxonomy" id="190194"/>
    <lineage>
        <taxon>Bacteria</taxon>
        <taxon>Bacillati</taxon>
        <taxon>Actinomycetota</taxon>
        <taxon>Actinomycetes</taxon>
        <taxon>Propionibacteriales</taxon>
        <taxon>Kribbellaceae</taxon>
        <taxon>Kribbella</taxon>
    </lineage>
</organism>
<name>A0ABP4S6J0_9ACTN</name>
<gene>
    <name evidence="1" type="ORF">GCM10009745_08120</name>
</gene>
<dbReference type="RefSeq" id="WP_344145260.1">
    <property type="nucleotide sequence ID" value="NZ_BAAANF010000002.1"/>
</dbReference>
<evidence type="ECO:0000313" key="2">
    <source>
        <dbReference type="Proteomes" id="UP001500280"/>
    </source>
</evidence>
<accession>A0ABP4S6J0</accession>
<comment type="caution">
    <text evidence="1">The sequence shown here is derived from an EMBL/GenBank/DDBJ whole genome shotgun (WGS) entry which is preliminary data.</text>
</comment>
<sequence length="90" mass="9747">MSDLRGPELGDVCRRSNADHDLSHLYAAVVSARVAERLGRAARPPGGGGLRSNGDRLMSALAAYEEALERYGLPVPPAIRDELRLRRALP</sequence>
<dbReference type="EMBL" id="BAAANF010000002">
    <property type="protein sequence ID" value="GAA1668084.1"/>
    <property type="molecule type" value="Genomic_DNA"/>
</dbReference>
<dbReference type="Proteomes" id="UP001500280">
    <property type="component" value="Unassembled WGS sequence"/>
</dbReference>
<keyword evidence="2" id="KW-1185">Reference proteome</keyword>
<reference evidence="2" key="1">
    <citation type="journal article" date="2019" name="Int. J. Syst. Evol. Microbiol.">
        <title>The Global Catalogue of Microorganisms (GCM) 10K type strain sequencing project: providing services to taxonomists for standard genome sequencing and annotation.</title>
        <authorList>
            <consortium name="The Broad Institute Genomics Platform"/>
            <consortium name="The Broad Institute Genome Sequencing Center for Infectious Disease"/>
            <person name="Wu L."/>
            <person name="Ma J."/>
        </authorList>
    </citation>
    <scope>NUCLEOTIDE SEQUENCE [LARGE SCALE GENOMIC DNA]</scope>
    <source>
        <strain evidence="2">JCM 14307</strain>
    </source>
</reference>